<feature type="signal peptide" evidence="1">
    <location>
        <begin position="1"/>
        <end position="21"/>
    </location>
</feature>
<dbReference type="InterPro" id="IPR050111">
    <property type="entry name" value="C-type_lectin/snaclec_domain"/>
</dbReference>
<dbReference type="GeneTree" id="ENSGT01120000272028"/>
<feature type="domain" description="C-type lectin" evidence="2">
    <location>
        <begin position="50"/>
        <end position="154"/>
    </location>
</feature>
<keyword evidence="4" id="KW-1185">Reference proteome</keyword>
<reference evidence="3" key="3">
    <citation type="submission" date="2025-09" db="UniProtKB">
        <authorList>
            <consortium name="Ensembl"/>
        </authorList>
    </citation>
    <scope>IDENTIFICATION</scope>
</reference>
<organism evidence="3 4">
    <name type="scientific">Gasterosteus aculeatus aculeatus</name>
    <name type="common">three-spined stickleback</name>
    <dbReference type="NCBI Taxonomy" id="481459"/>
    <lineage>
        <taxon>Eukaryota</taxon>
        <taxon>Metazoa</taxon>
        <taxon>Chordata</taxon>
        <taxon>Craniata</taxon>
        <taxon>Vertebrata</taxon>
        <taxon>Euteleostomi</taxon>
        <taxon>Actinopterygii</taxon>
        <taxon>Neopterygii</taxon>
        <taxon>Teleostei</taxon>
        <taxon>Neoteleostei</taxon>
        <taxon>Acanthomorphata</taxon>
        <taxon>Eupercaria</taxon>
        <taxon>Perciformes</taxon>
        <taxon>Cottioidei</taxon>
        <taxon>Gasterosteales</taxon>
        <taxon>Gasterosteidae</taxon>
        <taxon>Gasterosteus</taxon>
    </lineage>
</organism>
<reference evidence="3" key="2">
    <citation type="submission" date="2025-08" db="UniProtKB">
        <authorList>
            <consortium name="Ensembl"/>
        </authorList>
    </citation>
    <scope>IDENTIFICATION</scope>
</reference>
<name>A0AAQ4NZP3_GASAC</name>
<dbReference type="Gene3D" id="3.10.100.10">
    <property type="entry name" value="Mannose-Binding Protein A, subunit A"/>
    <property type="match status" value="1"/>
</dbReference>
<evidence type="ECO:0000313" key="4">
    <source>
        <dbReference type="Proteomes" id="UP000007635"/>
    </source>
</evidence>
<dbReference type="InterPro" id="IPR016187">
    <property type="entry name" value="CTDL_fold"/>
</dbReference>
<dbReference type="Proteomes" id="UP000007635">
    <property type="component" value="Chromosome VII"/>
</dbReference>
<dbReference type="AlphaFoldDB" id="A0AAQ4NZP3"/>
<proteinExistence type="predicted"/>
<dbReference type="PANTHER" id="PTHR22803">
    <property type="entry name" value="MANNOSE, PHOSPHOLIPASE, LECTIN RECEPTOR RELATED"/>
    <property type="match status" value="1"/>
</dbReference>
<reference evidence="3 4" key="1">
    <citation type="journal article" date="2021" name="G3 (Bethesda)">
        <title>Improved contiguity of the threespine stickleback genome using long-read sequencing.</title>
        <authorList>
            <person name="Nath S."/>
            <person name="Shaw D.E."/>
            <person name="White M.A."/>
        </authorList>
    </citation>
    <scope>NUCLEOTIDE SEQUENCE [LARGE SCALE GENOMIC DNA]</scope>
    <source>
        <strain evidence="3 4">Lake Benthic</strain>
    </source>
</reference>
<protein>
    <recommendedName>
        <fullName evidence="2">C-type lectin domain-containing protein</fullName>
    </recommendedName>
</protein>
<feature type="chain" id="PRO_5043032344" description="C-type lectin domain-containing protein" evidence="1">
    <location>
        <begin position="22"/>
        <end position="168"/>
    </location>
</feature>
<dbReference type="InterPro" id="IPR001304">
    <property type="entry name" value="C-type_lectin-like"/>
</dbReference>
<dbReference type="SMART" id="SM00034">
    <property type="entry name" value="CLECT"/>
    <property type="match status" value="1"/>
</dbReference>
<evidence type="ECO:0000256" key="1">
    <source>
        <dbReference type="SAM" id="SignalP"/>
    </source>
</evidence>
<evidence type="ECO:0000313" key="3">
    <source>
        <dbReference type="Ensembl" id="ENSGACP00000030871.1"/>
    </source>
</evidence>
<evidence type="ECO:0000259" key="2">
    <source>
        <dbReference type="PROSITE" id="PS50041"/>
    </source>
</evidence>
<accession>A0AAQ4NZP3</accession>
<dbReference type="PROSITE" id="PS50041">
    <property type="entry name" value="C_TYPE_LECTIN_2"/>
    <property type="match status" value="1"/>
</dbReference>
<dbReference type="Ensembl" id="ENSGACT00000032296.1">
    <property type="protein sequence ID" value="ENSGACP00000030871.1"/>
    <property type="gene ID" value="ENSGACG00000018643.2"/>
</dbReference>
<dbReference type="CDD" id="cd00037">
    <property type="entry name" value="CLECT"/>
    <property type="match status" value="1"/>
</dbReference>
<sequence length="168" mass="18859">MKLLTQTVLLCGVMVLTGAAALQEETPGQEPRERHLVKRSTYCCAGWFPFHGRCFRYNPTALSWAAAERSCQALGGNLASIHNLLEYHAVQYVVMRACHRNRPTWVGGSDAQEEKKWLWTDGSPFDYVFWSAGEPNNHGGKQHCLRMNHGGTSWLKMKPIPAFRLGGV</sequence>
<dbReference type="InterPro" id="IPR016186">
    <property type="entry name" value="C-type_lectin-like/link_sf"/>
</dbReference>
<dbReference type="Pfam" id="PF00059">
    <property type="entry name" value="Lectin_C"/>
    <property type="match status" value="1"/>
</dbReference>
<dbReference type="SUPFAM" id="SSF56436">
    <property type="entry name" value="C-type lectin-like"/>
    <property type="match status" value="1"/>
</dbReference>
<keyword evidence="1" id="KW-0732">Signal</keyword>